<evidence type="ECO:0000256" key="4">
    <source>
        <dbReference type="ARBA" id="ARBA00022692"/>
    </source>
</evidence>
<keyword evidence="3 8" id="KW-1134">Transmembrane beta strand</keyword>
<dbReference type="PROSITE" id="PS52016">
    <property type="entry name" value="TONB_DEPENDENT_REC_3"/>
    <property type="match status" value="1"/>
</dbReference>
<gene>
    <name evidence="13" type="ordered locus">Phep_0517</name>
</gene>
<evidence type="ECO:0000256" key="3">
    <source>
        <dbReference type="ARBA" id="ARBA00022452"/>
    </source>
</evidence>
<evidence type="ECO:0000256" key="1">
    <source>
        <dbReference type="ARBA" id="ARBA00004571"/>
    </source>
</evidence>
<dbReference type="InterPro" id="IPR023996">
    <property type="entry name" value="TonB-dep_OMP_SusC/RagA"/>
</dbReference>
<dbReference type="InterPro" id="IPR039426">
    <property type="entry name" value="TonB-dep_rcpt-like"/>
</dbReference>
<evidence type="ECO:0000256" key="7">
    <source>
        <dbReference type="ARBA" id="ARBA00023237"/>
    </source>
</evidence>
<evidence type="ECO:0000313" key="14">
    <source>
        <dbReference type="Proteomes" id="UP000000852"/>
    </source>
</evidence>
<dbReference type="GO" id="GO:0009279">
    <property type="term" value="C:cell outer membrane"/>
    <property type="evidence" value="ECO:0007669"/>
    <property type="project" value="UniProtKB-SubCell"/>
</dbReference>
<dbReference type="Gene3D" id="2.40.170.20">
    <property type="entry name" value="TonB-dependent receptor, beta-barrel domain"/>
    <property type="match status" value="1"/>
</dbReference>
<evidence type="ECO:0000259" key="12">
    <source>
        <dbReference type="Pfam" id="PF07715"/>
    </source>
</evidence>
<dbReference type="EMBL" id="CP001681">
    <property type="protein sequence ID" value="ACU02741.1"/>
    <property type="molecule type" value="Genomic_DNA"/>
</dbReference>
<keyword evidence="14" id="KW-1185">Reference proteome</keyword>
<dbReference type="RefSeq" id="WP_012780694.1">
    <property type="nucleotide sequence ID" value="NC_013061.1"/>
</dbReference>
<keyword evidence="4 8" id="KW-0812">Transmembrane</keyword>
<dbReference type="eggNOG" id="COG4771">
    <property type="taxonomic scope" value="Bacteria"/>
</dbReference>
<accession>C6Y0I0</accession>
<feature type="domain" description="TonB-dependent receptor-like beta-barrel" evidence="11">
    <location>
        <begin position="451"/>
        <end position="1015"/>
    </location>
</feature>
<dbReference type="InterPro" id="IPR000531">
    <property type="entry name" value="Beta-barrel_TonB"/>
</dbReference>
<evidence type="ECO:0000256" key="10">
    <source>
        <dbReference type="SAM" id="Phobius"/>
    </source>
</evidence>
<dbReference type="InterPro" id="IPR012910">
    <property type="entry name" value="Plug_dom"/>
</dbReference>
<evidence type="ECO:0000256" key="8">
    <source>
        <dbReference type="PROSITE-ProRule" id="PRU01360"/>
    </source>
</evidence>
<sequence length="1079" mass="118606">MIEENNKQLFIKAIRKLALMMGLLITAMQLYAGVRVEPGLVNGPTVLFADIKVSGRVSDDKGLGLPGVSVKLKGTNTGTVTDAKGNYSLIVPDNGILVFSFTGTITKEVQVNNQKTIDVKLAEDVKTLNETVVIGYGTQSKKAVTGSVASIGYDKFKDRSYSNVTQSLAGQVAGVNISQGQGAPGVAPIIRIRGVSSITAGTNPLFVVDGVPLENFNLNLINSQDIASVEVLKDASSAAIYGSRGASGVILVTTKMGKSGKTDINVNLEYGSQKVARMIDMMDAQQWIQYYILAKNNSWTDLGGGRKASDPNSLRGNASTYKIPEEFINSPEQFGKGTDWQDVMFRVAPMKSGQLSVSGGTDKTQFLFSASYLDQDAVLDQNYYKRLSLRSNVKHNVSDKFTLGMNLSFTGIYDRTDGTQGKSDVIGLALQSDPFFPLYNENGNLGMADPNSIWNRYLQYNPVNLWHPYATTRFTDKQNKAFNTLAIGYAEYKILNNLKFRTSLNGNLGNNRYNYYLIKNQGYGFNQSLTPSTGTASSGYLLNWLNENTLNYDLKVKDHTFNVLAGYTVQKQHDEFQSATATNFPNDLVHTLNAGTVTSGTSTISEWSMISYLARLNYNYKNRYFLTSTIRRDGSSRFGINNKWGYFPSVSGAWIASDESFLANIKTISLLKLRASYGVAGNNQIPNYGSSSLLGQGNYVQGDALASGLITLNINNKDLKWEKTTQLNLGLDLGLFSNRLNFSAEYYKSITKDMLLNVPVPDISGFGTQLTNIGKMQNAGVELNVNTKNFTGDFKWSTDFNFSHNKNKVLQLGPNNAPIYFTDNETMVKTEVGQPISNFYGYKFDGVYLNQAQINNSVHEASTVPGDPIIRDVNGDGKITTDDRTVIGNYQPKFTAGIVNTFSYKGIELSFMFQGSYGGEIVNQNYRFLGYWNSGRNLYAKVNNYYRSEAEPGDGVNPRPTMVRKAFQSAFSTLWVEDASYLRLKNINVSYALPERLLKGTSLKTLRIYANADNVYLWSKYTGYDPENTTFSATSYSSNGTAANSGTVSSATPPGALIGLDYGSYPVPRVITVGLRASF</sequence>
<dbReference type="InterPro" id="IPR023997">
    <property type="entry name" value="TonB-dep_OMP_SusC/RagA_CS"/>
</dbReference>
<dbReference type="Proteomes" id="UP000000852">
    <property type="component" value="Chromosome"/>
</dbReference>
<keyword evidence="6 8" id="KW-0472">Membrane</keyword>
<name>C6Y0I0_PEDHD</name>
<feature type="domain" description="TonB-dependent receptor plug" evidence="12">
    <location>
        <begin position="141"/>
        <end position="249"/>
    </location>
</feature>
<keyword evidence="13" id="KW-0675">Receptor</keyword>
<dbReference type="HOGENOM" id="CLU_004317_0_2_10"/>
<evidence type="ECO:0000256" key="9">
    <source>
        <dbReference type="RuleBase" id="RU003357"/>
    </source>
</evidence>
<dbReference type="eggNOG" id="COG1629">
    <property type="taxonomic scope" value="Bacteria"/>
</dbReference>
<dbReference type="NCBIfam" id="TIGR04057">
    <property type="entry name" value="SusC_RagA_signa"/>
    <property type="match status" value="1"/>
</dbReference>
<proteinExistence type="inferred from homology"/>
<dbReference type="InterPro" id="IPR036942">
    <property type="entry name" value="Beta-barrel_TonB_sf"/>
</dbReference>
<reference evidence="13 14" key="1">
    <citation type="journal article" date="2009" name="Stand. Genomic Sci.">
        <title>Complete genome sequence of Pedobacter heparinus type strain (HIM 762-3).</title>
        <authorList>
            <person name="Han C."/>
            <person name="Spring S."/>
            <person name="Lapidus A."/>
            <person name="Del Rio T.G."/>
            <person name="Tice H."/>
            <person name="Copeland A."/>
            <person name="Cheng J.F."/>
            <person name="Lucas S."/>
            <person name="Chen F."/>
            <person name="Nolan M."/>
            <person name="Bruce D."/>
            <person name="Goodwin L."/>
            <person name="Pitluck S."/>
            <person name="Ivanova N."/>
            <person name="Mavromatis K."/>
            <person name="Mikhailova N."/>
            <person name="Pati A."/>
            <person name="Chen A."/>
            <person name="Palaniappan K."/>
            <person name="Land M."/>
            <person name="Hauser L."/>
            <person name="Chang Y.J."/>
            <person name="Jeffries C.C."/>
            <person name="Saunders E."/>
            <person name="Chertkov O."/>
            <person name="Brettin T."/>
            <person name="Goker M."/>
            <person name="Rohde M."/>
            <person name="Bristow J."/>
            <person name="Eisen J.A."/>
            <person name="Markowitz V."/>
            <person name="Hugenholtz P."/>
            <person name="Kyrpides N.C."/>
            <person name="Klenk H.P."/>
            <person name="Detter J.C."/>
        </authorList>
    </citation>
    <scope>NUCLEOTIDE SEQUENCE [LARGE SCALE GENOMIC DNA]</scope>
    <source>
        <strain evidence="14">ATCC 13125 / DSM 2366 / CIP 104194 / JCM 7457 / NBRC 12017 / NCIMB 9290 / NRRL B-14731 / HIM 762-3</strain>
    </source>
</reference>
<evidence type="ECO:0000256" key="6">
    <source>
        <dbReference type="ARBA" id="ARBA00023136"/>
    </source>
</evidence>
<keyword evidence="7 8" id="KW-0998">Cell outer membrane</keyword>
<dbReference type="AlphaFoldDB" id="C6Y0I0"/>
<dbReference type="STRING" id="485917.Phep_0517"/>
<comment type="subcellular location">
    <subcellularLocation>
        <location evidence="1 8">Cell outer membrane</location>
        <topology evidence="1 8">Multi-pass membrane protein</topology>
    </subcellularLocation>
</comment>
<keyword evidence="10" id="KW-1133">Transmembrane helix</keyword>
<dbReference type="Pfam" id="PF13715">
    <property type="entry name" value="CarbopepD_reg_2"/>
    <property type="match status" value="1"/>
</dbReference>
<evidence type="ECO:0000259" key="11">
    <source>
        <dbReference type="Pfam" id="PF00593"/>
    </source>
</evidence>
<keyword evidence="5 9" id="KW-0798">TonB box</keyword>
<organism evidence="13 14">
    <name type="scientific">Pedobacter heparinus (strain ATCC 13125 / DSM 2366 / CIP 104194 / JCM 7457 / NBRC 12017 / NCIMB 9290 / NRRL B-14731 / HIM 762-3)</name>
    <dbReference type="NCBI Taxonomy" id="485917"/>
    <lineage>
        <taxon>Bacteria</taxon>
        <taxon>Pseudomonadati</taxon>
        <taxon>Bacteroidota</taxon>
        <taxon>Sphingobacteriia</taxon>
        <taxon>Sphingobacteriales</taxon>
        <taxon>Sphingobacteriaceae</taxon>
        <taxon>Pedobacter</taxon>
    </lineage>
</organism>
<protein>
    <submittedName>
        <fullName evidence="13">TonB-dependent receptor plug</fullName>
    </submittedName>
</protein>
<evidence type="ECO:0000256" key="5">
    <source>
        <dbReference type="ARBA" id="ARBA00023077"/>
    </source>
</evidence>
<evidence type="ECO:0000313" key="13">
    <source>
        <dbReference type="EMBL" id="ACU02741.1"/>
    </source>
</evidence>
<evidence type="ECO:0000256" key="2">
    <source>
        <dbReference type="ARBA" id="ARBA00022448"/>
    </source>
</evidence>
<dbReference type="Pfam" id="PF00593">
    <property type="entry name" value="TonB_dep_Rec_b-barrel"/>
    <property type="match status" value="1"/>
</dbReference>
<dbReference type="InterPro" id="IPR008969">
    <property type="entry name" value="CarboxyPept-like_regulatory"/>
</dbReference>
<comment type="similarity">
    <text evidence="8 9">Belongs to the TonB-dependent receptor family.</text>
</comment>
<dbReference type="SUPFAM" id="SSF49464">
    <property type="entry name" value="Carboxypeptidase regulatory domain-like"/>
    <property type="match status" value="1"/>
</dbReference>
<dbReference type="SUPFAM" id="SSF56935">
    <property type="entry name" value="Porins"/>
    <property type="match status" value="1"/>
</dbReference>
<dbReference type="Gene3D" id="2.170.130.10">
    <property type="entry name" value="TonB-dependent receptor, plug domain"/>
    <property type="match status" value="1"/>
</dbReference>
<feature type="transmembrane region" description="Helical" evidence="10">
    <location>
        <begin position="17"/>
        <end position="34"/>
    </location>
</feature>
<dbReference type="InterPro" id="IPR037066">
    <property type="entry name" value="Plug_dom_sf"/>
</dbReference>
<dbReference type="NCBIfam" id="TIGR04056">
    <property type="entry name" value="OMP_RagA_SusC"/>
    <property type="match status" value="1"/>
</dbReference>
<dbReference type="Gene3D" id="2.60.40.1120">
    <property type="entry name" value="Carboxypeptidase-like, regulatory domain"/>
    <property type="match status" value="1"/>
</dbReference>
<dbReference type="KEGG" id="phe:Phep_0517"/>
<keyword evidence="2 8" id="KW-0813">Transport</keyword>
<dbReference type="Pfam" id="PF07715">
    <property type="entry name" value="Plug"/>
    <property type="match status" value="1"/>
</dbReference>